<dbReference type="PANTHER" id="PTHR31973:SF187">
    <property type="entry name" value="MUTATOR TRANSPOSASE MUDRA PROTEIN"/>
    <property type="match status" value="1"/>
</dbReference>
<protein>
    <submittedName>
        <fullName evidence="1">Uncharacterized protein</fullName>
    </submittedName>
</protein>
<reference evidence="1 2" key="1">
    <citation type="journal article" date="2018" name="BMC Genomics">
        <title>Comparative genome analyses reveal sequence features reflecting distinct modes of host-adaptation between dicot and monocot powdery mildew.</title>
        <authorList>
            <person name="Wu Y."/>
            <person name="Ma X."/>
            <person name="Pan Z."/>
            <person name="Kale S.D."/>
            <person name="Song Y."/>
            <person name="King H."/>
            <person name="Zhang Q."/>
            <person name="Presley C."/>
            <person name="Deng X."/>
            <person name="Wei C.I."/>
            <person name="Xiao S."/>
        </authorList>
    </citation>
    <scope>NUCLEOTIDE SEQUENCE [LARGE SCALE GENOMIC DNA]</scope>
    <source>
        <strain evidence="1">UMSG1</strain>
    </source>
</reference>
<accession>A0A420J301</accession>
<organism evidence="1 2">
    <name type="scientific">Golovinomyces cichoracearum</name>
    <dbReference type="NCBI Taxonomy" id="62708"/>
    <lineage>
        <taxon>Eukaryota</taxon>
        <taxon>Fungi</taxon>
        <taxon>Dikarya</taxon>
        <taxon>Ascomycota</taxon>
        <taxon>Pezizomycotina</taxon>
        <taxon>Leotiomycetes</taxon>
        <taxon>Erysiphales</taxon>
        <taxon>Erysiphaceae</taxon>
        <taxon>Golovinomyces</taxon>
    </lineage>
</organism>
<comment type="caution">
    <text evidence="1">The sequence shown here is derived from an EMBL/GenBank/DDBJ whole genome shotgun (WGS) entry which is preliminary data.</text>
</comment>
<dbReference type="Proteomes" id="UP000285326">
    <property type="component" value="Unassembled WGS sequence"/>
</dbReference>
<proteinExistence type="predicted"/>
<gene>
    <name evidence="1" type="ORF">GcM1_186031</name>
</gene>
<evidence type="ECO:0000313" key="2">
    <source>
        <dbReference type="Proteomes" id="UP000285326"/>
    </source>
</evidence>
<dbReference type="PANTHER" id="PTHR31973">
    <property type="entry name" value="POLYPROTEIN, PUTATIVE-RELATED"/>
    <property type="match status" value="1"/>
</dbReference>
<dbReference type="EMBL" id="MCBS01018602">
    <property type="protein sequence ID" value="RKF81144.1"/>
    <property type="molecule type" value="Genomic_DNA"/>
</dbReference>
<sequence length="218" mass="24383">MRRLDSLATKSKIGTRSGYICAALGEKCPAYIRIDMDKTSELITVTKLEDSQNCLGTLQVSHGSQRDHDFLVNSLEEEFPNSKETKPKAVQAYLQRRLGIDIPYISAHKAKGAILKETSKAQCHQFQLIHAYVERLVEVDPVAIGVLKTLADEGGEERRSHSMFLAPDAACNTFLTIRKFVAVHRILLKSHLMQILLLAVRMDAEDHLVILAWGICTN</sequence>
<dbReference type="AlphaFoldDB" id="A0A420J301"/>
<evidence type="ECO:0000313" key="1">
    <source>
        <dbReference type="EMBL" id="RKF81144.1"/>
    </source>
</evidence>
<name>A0A420J301_9PEZI</name>